<evidence type="ECO:0000259" key="2">
    <source>
        <dbReference type="PROSITE" id="PS50249"/>
    </source>
</evidence>
<proteinExistence type="predicted"/>
<evidence type="ECO:0000313" key="3">
    <source>
        <dbReference type="EMBL" id="GAB1225540.1"/>
    </source>
</evidence>
<accession>A0ABQ0DRQ5</accession>
<evidence type="ECO:0000313" key="4">
    <source>
        <dbReference type="Proteomes" id="UP001628156"/>
    </source>
</evidence>
<dbReference type="PANTHER" id="PTHR10540">
    <property type="entry name" value="EUKARYOTIC TRANSLATION INITIATION FACTOR 3 SUBUNIT F-RELATED"/>
    <property type="match status" value="1"/>
</dbReference>
<keyword evidence="4" id="KW-1185">Reference proteome</keyword>
<dbReference type="Proteomes" id="UP001628156">
    <property type="component" value="Unassembled WGS sequence"/>
</dbReference>
<dbReference type="Pfam" id="PF13012">
    <property type="entry name" value="MitMem_reg"/>
    <property type="match status" value="1"/>
</dbReference>
<dbReference type="EMBL" id="BAAFRS010000255">
    <property type="protein sequence ID" value="GAB1225540.1"/>
    <property type="molecule type" value="Genomic_DNA"/>
</dbReference>
<organism evidence="3 4">
    <name type="scientific">Entamoeba nuttalli</name>
    <dbReference type="NCBI Taxonomy" id="412467"/>
    <lineage>
        <taxon>Eukaryota</taxon>
        <taxon>Amoebozoa</taxon>
        <taxon>Evosea</taxon>
        <taxon>Archamoebae</taxon>
        <taxon>Mastigamoebida</taxon>
        <taxon>Entamoebidae</taxon>
        <taxon>Entamoeba</taxon>
    </lineage>
</organism>
<protein>
    <recommendedName>
        <fullName evidence="2">MPN domain-containing protein</fullName>
    </recommendedName>
</protein>
<dbReference type="PROSITE" id="PS50249">
    <property type="entry name" value="MPN"/>
    <property type="match status" value="1"/>
</dbReference>
<sequence length="310" mass="34808">MTTPEVVLHPLALISITQSATHKTINCGTNKPERSVGILLGIENEEEIIVRTSFEIPESQLITKMSEGVKLNSEVNKEYKVVGWYAGMANGEPLASDIELHSQIVGENKNGLFLILNISKCYQKETDKIPITFFVLRNELFVPCSYRIASVDVERIGINDMINAGSSVETDKKEKEGISHAIETLKKKVDILVKYLKGVENGTIQADNHILAKIAQICSSIPVSDNSVFREEFNQESNDAKLTVLMMQLIHTTTVISNNIINYQDLKLQYKNKLNKEEEERKRAERGMHFDIGRDGAMMAGLEEDYDSDD</sequence>
<keyword evidence="1" id="KW-0175">Coiled coil</keyword>
<dbReference type="InterPro" id="IPR037518">
    <property type="entry name" value="MPN"/>
</dbReference>
<gene>
    <name evidence="3" type="ORF">ENUP19_0255G0005</name>
</gene>
<dbReference type="InterPro" id="IPR000555">
    <property type="entry name" value="JAMM/MPN+_dom"/>
</dbReference>
<feature type="coiled-coil region" evidence="1">
    <location>
        <begin position="260"/>
        <end position="287"/>
    </location>
</feature>
<dbReference type="Pfam" id="PF01398">
    <property type="entry name" value="JAB"/>
    <property type="match status" value="1"/>
</dbReference>
<reference evidence="3 4" key="1">
    <citation type="journal article" date="2019" name="PLoS Negl. Trop. Dis.">
        <title>Whole genome sequencing of Entamoeba nuttalli reveals mammalian host-related molecular signatures and a novel octapeptide-repeat surface protein.</title>
        <authorList>
            <person name="Tanaka M."/>
            <person name="Makiuchi T."/>
            <person name="Komiyama T."/>
            <person name="Shiina T."/>
            <person name="Osaki K."/>
            <person name="Tachibana H."/>
        </authorList>
    </citation>
    <scope>NUCLEOTIDE SEQUENCE [LARGE SCALE GENOMIC DNA]</scope>
    <source>
        <strain evidence="3 4">P19-061405</strain>
    </source>
</reference>
<evidence type="ECO:0000256" key="1">
    <source>
        <dbReference type="SAM" id="Coils"/>
    </source>
</evidence>
<dbReference type="PANTHER" id="PTHR10540:SF6">
    <property type="entry name" value="EUKARYOTIC TRANSLATION INITIATION FACTOR 3 SUBUNIT F"/>
    <property type="match status" value="1"/>
</dbReference>
<comment type="caution">
    <text evidence="3">The sequence shown here is derived from an EMBL/GenBank/DDBJ whole genome shotgun (WGS) entry which is preliminary data.</text>
</comment>
<feature type="domain" description="MPN" evidence="2">
    <location>
        <begin position="6"/>
        <end position="140"/>
    </location>
</feature>
<dbReference type="Gene3D" id="3.40.140.10">
    <property type="entry name" value="Cytidine Deaminase, domain 2"/>
    <property type="match status" value="1"/>
</dbReference>
<name>A0ABQ0DRQ5_9EUKA</name>
<dbReference type="InterPro" id="IPR024969">
    <property type="entry name" value="EIF3F/CSN6-like_C"/>
</dbReference>